<gene>
    <name evidence="3" type="ORF">FJTKL_09717</name>
</gene>
<evidence type="ECO:0000313" key="3">
    <source>
        <dbReference type="EMBL" id="KAL2283657.1"/>
    </source>
</evidence>
<dbReference type="InterPro" id="IPR002347">
    <property type="entry name" value="SDR_fam"/>
</dbReference>
<dbReference type="PRINTS" id="PR00080">
    <property type="entry name" value="SDRFAMILY"/>
</dbReference>
<comment type="caution">
    <text evidence="3">The sequence shown here is derived from an EMBL/GenBank/DDBJ whole genome shotgun (WGS) entry which is preliminary data.</text>
</comment>
<dbReference type="PANTHER" id="PTHR42760">
    <property type="entry name" value="SHORT-CHAIN DEHYDROGENASES/REDUCTASES FAMILY MEMBER"/>
    <property type="match status" value="1"/>
</dbReference>
<accession>A0ABR4EML2</accession>
<reference evidence="3 4" key="1">
    <citation type="submission" date="2024-03" db="EMBL/GenBank/DDBJ databases">
        <title>A high-quality draft genome sequence of Diaporthe vaccinii, a causative agent of upright dieback and viscid rot disease in cranberry plants.</title>
        <authorList>
            <person name="Sarrasin M."/>
            <person name="Lang B.F."/>
            <person name="Burger G."/>
        </authorList>
    </citation>
    <scope>NUCLEOTIDE SEQUENCE [LARGE SCALE GENOMIC DNA]</scope>
    <source>
        <strain evidence="3 4">IS7</strain>
    </source>
</reference>
<proteinExistence type="inferred from homology"/>
<dbReference type="PANTHER" id="PTHR42760:SF103">
    <property type="entry name" value="SHORT-CHAIN DEHYDROGENASE_REDUCTASE SDR"/>
    <property type="match status" value="1"/>
</dbReference>
<dbReference type="SUPFAM" id="SSF51735">
    <property type="entry name" value="NAD(P)-binding Rossmann-fold domains"/>
    <property type="match status" value="1"/>
</dbReference>
<dbReference type="InterPro" id="IPR020904">
    <property type="entry name" value="Sc_DH/Rdtase_CS"/>
</dbReference>
<keyword evidence="4" id="KW-1185">Reference proteome</keyword>
<dbReference type="InterPro" id="IPR036291">
    <property type="entry name" value="NAD(P)-bd_dom_sf"/>
</dbReference>
<sequence length="362" mass="38215">MNMFATRNASRTMRMASRQIAILTRATPASQRGLTISYPVFKANPVSETQVPATVYSLEGKMPRGVQVTIPVRPEDKIGPSVPATNEMEDLTTLTDESYKMLPATVKSMTVKGKVIIVTGGARGLGNYMARACAEAGAKAIALFDANQDLGDASAAELHAKTGLPVTFYKVDVRDGGAINAAVQSVCNTYGAPDVLINSAGIADSNLPAETYDAAMFRRLVDINLTGSFLMSQAVGRAAIAAGKGASIVLVASMSGSIVNYPQEQSCYNASKAGVIQLGRSLAAEWAKYNIRVNCISPGYMDTALNKVPALDAQKKIWKGLTPQARLGNVDELNGLCVFLASDASSFMTGSNCIIDGGYSLY</sequence>
<dbReference type="EMBL" id="JBAWTH010000041">
    <property type="protein sequence ID" value="KAL2283657.1"/>
    <property type="molecule type" value="Genomic_DNA"/>
</dbReference>
<protein>
    <recommendedName>
        <fullName evidence="5">D-arabinitol 2-dehydrogenase</fullName>
    </recommendedName>
</protein>
<evidence type="ECO:0008006" key="5">
    <source>
        <dbReference type="Google" id="ProtNLM"/>
    </source>
</evidence>
<evidence type="ECO:0000313" key="4">
    <source>
        <dbReference type="Proteomes" id="UP001600888"/>
    </source>
</evidence>
<evidence type="ECO:0000256" key="2">
    <source>
        <dbReference type="ARBA" id="ARBA00022857"/>
    </source>
</evidence>
<organism evidence="3 4">
    <name type="scientific">Diaporthe vaccinii</name>
    <dbReference type="NCBI Taxonomy" id="105482"/>
    <lineage>
        <taxon>Eukaryota</taxon>
        <taxon>Fungi</taxon>
        <taxon>Dikarya</taxon>
        <taxon>Ascomycota</taxon>
        <taxon>Pezizomycotina</taxon>
        <taxon>Sordariomycetes</taxon>
        <taxon>Sordariomycetidae</taxon>
        <taxon>Diaporthales</taxon>
        <taxon>Diaporthaceae</taxon>
        <taxon>Diaporthe</taxon>
        <taxon>Diaporthe eres species complex</taxon>
    </lineage>
</organism>
<dbReference type="PRINTS" id="PR00081">
    <property type="entry name" value="GDHRDH"/>
</dbReference>
<dbReference type="Gene3D" id="3.40.50.720">
    <property type="entry name" value="NAD(P)-binding Rossmann-like Domain"/>
    <property type="match status" value="1"/>
</dbReference>
<dbReference type="PROSITE" id="PS00061">
    <property type="entry name" value="ADH_SHORT"/>
    <property type="match status" value="1"/>
</dbReference>
<comment type="similarity">
    <text evidence="1">Belongs to the short-chain dehydrogenases/reductases (SDR) family.</text>
</comment>
<name>A0ABR4EML2_9PEZI</name>
<evidence type="ECO:0000256" key="1">
    <source>
        <dbReference type="ARBA" id="ARBA00006484"/>
    </source>
</evidence>
<dbReference type="Pfam" id="PF13561">
    <property type="entry name" value="adh_short_C2"/>
    <property type="match status" value="1"/>
</dbReference>
<keyword evidence="2" id="KW-0521">NADP</keyword>
<dbReference type="Proteomes" id="UP001600888">
    <property type="component" value="Unassembled WGS sequence"/>
</dbReference>